<keyword evidence="6 13" id="KW-0812">Transmembrane</keyword>
<evidence type="ECO:0000313" key="15">
    <source>
        <dbReference type="EMBL" id="PRD40733.1"/>
    </source>
</evidence>
<organism evidence="15 16">
    <name type="scientific">Phyllobacterium phragmitis</name>
    <dbReference type="NCBI Taxonomy" id="2670329"/>
    <lineage>
        <taxon>Bacteria</taxon>
        <taxon>Pseudomonadati</taxon>
        <taxon>Pseudomonadota</taxon>
        <taxon>Alphaproteobacteria</taxon>
        <taxon>Hyphomicrobiales</taxon>
        <taxon>Phyllobacteriaceae</taxon>
        <taxon>Phyllobacterium</taxon>
    </lineage>
</organism>
<dbReference type="Gene3D" id="3.40.1110.10">
    <property type="entry name" value="Calcium-transporting ATPase, cytoplasmic domain N"/>
    <property type="match status" value="2"/>
</dbReference>
<dbReference type="InterPro" id="IPR036412">
    <property type="entry name" value="HAD-like_sf"/>
</dbReference>
<dbReference type="Gene3D" id="1.20.1110.10">
    <property type="entry name" value="Calcium-transporting ATPase, transmembrane domain"/>
    <property type="match status" value="1"/>
</dbReference>
<dbReference type="InterPro" id="IPR023214">
    <property type="entry name" value="HAD_sf"/>
</dbReference>
<dbReference type="Proteomes" id="UP000239434">
    <property type="component" value="Unassembled WGS sequence"/>
</dbReference>
<feature type="domain" description="HMA" evidence="14">
    <location>
        <begin position="1"/>
        <end position="67"/>
    </location>
</feature>
<evidence type="ECO:0000256" key="9">
    <source>
        <dbReference type="ARBA" id="ARBA00022967"/>
    </source>
</evidence>
<feature type="transmembrane region" description="Helical" evidence="13">
    <location>
        <begin position="652"/>
        <end position="678"/>
    </location>
</feature>
<evidence type="ECO:0000256" key="6">
    <source>
        <dbReference type="ARBA" id="ARBA00022692"/>
    </source>
</evidence>
<dbReference type="PRINTS" id="PR00119">
    <property type="entry name" value="CATATPASE"/>
</dbReference>
<evidence type="ECO:0000256" key="8">
    <source>
        <dbReference type="ARBA" id="ARBA00022842"/>
    </source>
</evidence>
<dbReference type="NCBIfam" id="TIGR01494">
    <property type="entry name" value="ATPase_P-type"/>
    <property type="match status" value="1"/>
</dbReference>
<evidence type="ECO:0000256" key="5">
    <source>
        <dbReference type="ARBA" id="ARBA00022553"/>
    </source>
</evidence>
<keyword evidence="4" id="KW-1003">Cell membrane</keyword>
<evidence type="ECO:0000256" key="2">
    <source>
        <dbReference type="ARBA" id="ARBA00006024"/>
    </source>
</evidence>
<feature type="transmembrane region" description="Helical" evidence="13">
    <location>
        <begin position="330"/>
        <end position="348"/>
    </location>
</feature>
<proteinExistence type="inferred from homology"/>
<evidence type="ECO:0000256" key="11">
    <source>
        <dbReference type="ARBA" id="ARBA00023065"/>
    </source>
</evidence>
<evidence type="ECO:0000256" key="4">
    <source>
        <dbReference type="ARBA" id="ARBA00022475"/>
    </source>
</evidence>
<dbReference type="SUPFAM" id="SSF81665">
    <property type="entry name" value="Calcium ATPase, transmembrane domain M"/>
    <property type="match status" value="1"/>
</dbReference>
<dbReference type="Gene3D" id="2.70.150.10">
    <property type="entry name" value="Calcium-transporting ATPase, cytoplasmic transduction domain A"/>
    <property type="match status" value="1"/>
</dbReference>
<dbReference type="InterPro" id="IPR023299">
    <property type="entry name" value="ATPase_P-typ_cyto_dom_N"/>
</dbReference>
<dbReference type="GO" id="GO:0005886">
    <property type="term" value="C:plasma membrane"/>
    <property type="evidence" value="ECO:0007669"/>
    <property type="project" value="UniProtKB-SubCell"/>
</dbReference>
<dbReference type="InterPro" id="IPR023298">
    <property type="entry name" value="ATPase_P-typ_TM_dom_sf"/>
</dbReference>
<dbReference type="SUPFAM" id="SSF55008">
    <property type="entry name" value="HMA, heavy metal-associated domain"/>
    <property type="match status" value="1"/>
</dbReference>
<dbReference type="GO" id="GO:0005507">
    <property type="term" value="F:copper ion binding"/>
    <property type="evidence" value="ECO:0007669"/>
    <property type="project" value="TreeGrafter"/>
</dbReference>
<dbReference type="SUPFAM" id="SSF81653">
    <property type="entry name" value="Calcium ATPase, transduction domain A"/>
    <property type="match status" value="1"/>
</dbReference>
<keyword evidence="9" id="KW-1278">Translocase</keyword>
<dbReference type="Gene3D" id="3.30.70.100">
    <property type="match status" value="1"/>
</dbReference>
<protein>
    <recommendedName>
        <fullName evidence="14">HMA domain-containing protein</fullName>
    </recommendedName>
</protein>
<dbReference type="EMBL" id="PVBR01000032">
    <property type="protein sequence ID" value="PRD40733.1"/>
    <property type="molecule type" value="Genomic_DNA"/>
</dbReference>
<dbReference type="PROSITE" id="PS50846">
    <property type="entry name" value="HMA_2"/>
    <property type="match status" value="1"/>
</dbReference>
<dbReference type="Pfam" id="PF00702">
    <property type="entry name" value="Hydrolase"/>
    <property type="match status" value="1"/>
</dbReference>
<dbReference type="PROSITE" id="PS00154">
    <property type="entry name" value="ATPASE_E1_E2"/>
    <property type="match status" value="1"/>
</dbReference>
<keyword evidence="16" id="KW-1185">Reference proteome</keyword>
<dbReference type="InterPro" id="IPR059000">
    <property type="entry name" value="ATPase_P-type_domA"/>
</dbReference>
<dbReference type="RefSeq" id="WP_105745500.1">
    <property type="nucleotide sequence ID" value="NZ_PVBR01000032.1"/>
</dbReference>
<evidence type="ECO:0000313" key="16">
    <source>
        <dbReference type="Proteomes" id="UP000239434"/>
    </source>
</evidence>
<dbReference type="InterPro" id="IPR006121">
    <property type="entry name" value="HMA_dom"/>
</dbReference>
<gene>
    <name evidence="15" type="ORF">C5748_25220</name>
</gene>
<dbReference type="GO" id="GO:0016887">
    <property type="term" value="F:ATP hydrolysis activity"/>
    <property type="evidence" value="ECO:0007669"/>
    <property type="project" value="InterPro"/>
</dbReference>
<dbReference type="InterPro" id="IPR001757">
    <property type="entry name" value="P_typ_ATPase"/>
</dbReference>
<keyword evidence="3" id="KW-0813">Transport</keyword>
<dbReference type="PRINTS" id="PR00120">
    <property type="entry name" value="HATPASE"/>
</dbReference>
<dbReference type="InterPro" id="IPR018303">
    <property type="entry name" value="ATPase_P-typ_P_site"/>
</dbReference>
<accession>A0A2S9IJM3</accession>
<comment type="caution">
    <text evidence="15">The sequence shown here is derived from an EMBL/GenBank/DDBJ whole genome shotgun (WGS) entry which is preliminary data.</text>
</comment>
<dbReference type="GO" id="GO:0043682">
    <property type="term" value="F:P-type divalent copper transporter activity"/>
    <property type="evidence" value="ECO:0007669"/>
    <property type="project" value="TreeGrafter"/>
</dbReference>
<evidence type="ECO:0000256" key="7">
    <source>
        <dbReference type="ARBA" id="ARBA00022723"/>
    </source>
</evidence>
<name>A0A2S9IJM3_9HYPH</name>
<dbReference type="CDD" id="cd00371">
    <property type="entry name" value="HMA"/>
    <property type="match status" value="1"/>
</dbReference>
<dbReference type="Pfam" id="PF00403">
    <property type="entry name" value="HMA"/>
    <property type="match status" value="1"/>
</dbReference>
<feature type="transmembrane region" description="Helical" evidence="13">
    <location>
        <begin position="90"/>
        <end position="111"/>
    </location>
</feature>
<evidence type="ECO:0000256" key="10">
    <source>
        <dbReference type="ARBA" id="ARBA00022989"/>
    </source>
</evidence>
<dbReference type="PANTHER" id="PTHR43520">
    <property type="entry name" value="ATP7, ISOFORM B"/>
    <property type="match status" value="1"/>
</dbReference>
<comment type="subcellular location">
    <subcellularLocation>
        <location evidence="1">Cell membrane</location>
        <topology evidence="1">Multi-pass membrane protein</topology>
    </subcellularLocation>
</comment>
<evidence type="ECO:0000256" key="12">
    <source>
        <dbReference type="ARBA" id="ARBA00023136"/>
    </source>
</evidence>
<dbReference type="GO" id="GO:0055070">
    <property type="term" value="P:copper ion homeostasis"/>
    <property type="evidence" value="ECO:0007669"/>
    <property type="project" value="TreeGrafter"/>
</dbReference>
<dbReference type="InterPro" id="IPR008250">
    <property type="entry name" value="ATPase_P-typ_transduc_dom_A_sf"/>
</dbReference>
<evidence type="ECO:0000256" key="1">
    <source>
        <dbReference type="ARBA" id="ARBA00004651"/>
    </source>
</evidence>
<sequence>MRRLFAIDGLACGGCARGLERYLSRLPGVRSVGVHHLTASALVEWDEKQLSTAALGSAVAKAGYRLIDRHRPEELSVFLGRDLRRLSLRLAIAVMAGMWSMALSIVLYVSVLDVTTAWWIACAAGILALPVLWAGRGIFWMASQSLRLGAPGMDLLVTMGTFGALAASAATLINGTADVYFDTATMLVTLRLVGRLLDITIRRNAIDTLTALQRTSPDTAIVLAGETTGERELSQIMPGDLIVVDAGAPVGMDGIVASGTSTIDRSALTGESTPVRVSTGVRVEAGTINLERRLVVTVDRLYGDRDIDRMGGVIALEIARRGTITSKADHVAGFLAWAIPALALVTSVSQPLLSVPWPDALLRGLAVLAGACPCALSIAGPLAQARAAGLAAMQGIRIREPAAFEMLSRVRTAIFDKTGTLTEGVPTVTSVTPEPGWNEAEVIAMAAAAETGILHPLAKAIVRRHGSEQGAGGTRLARGARTYDAMGRVTTVMGSASDAGKTRLVVERDGVLIGTLDLADRPKDKSAEVLATLERDGVSVFIATGDSKGPALALGRQLCLAASRIHYGCTPGEKAELITRSERPVMFIGDGINDAPALAAADCGISVAGAHSAAAETADVAIVQGGVEQIIAAIALARRTVAIGTQNVSFALVYNAIAIPFAVTGVLSPVMAACAMLASSVSVSLNSLRLAGSRP</sequence>
<comment type="similarity">
    <text evidence="2">Belongs to the cation transport ATPase (P-type) (TC 3.A.3) family. Type IB subfamily.</text>
</comment>
<keyword evidence="5" id="KW-0597">Phosphoprotein</keyword>
<dbReference type="PANTHER" id="PTHR43520:SF5">
    <property type="entry name" value="CATION-TRANSPORTING P-TYPE ATPASE-RELATED"/>
    <property type="match status" value="1"/>
</dbReference>
<dbReference type="SUPFAM" id="SSF56784">
    <property type="entry name" value="HAD-like"/>
    <property type="match status" value="1"/>
</dbReference>
<evidence type="ECO:0000256" key="3">
    <source>
        <dbReference type="ARBA" id="ARBA00022448"/>
    </source>
</evidence>
<reference evidence="15 16" key="1">
    <citation type="submission" date="2018-02" db="EMBL/GenBank/DDBJ databases">
        <title>The draft genome of Phyllobacterium sp. 1N-3.</title>
        <authorList>
            <person name="Liu L."/>
            <person name="Li L."/>
            <person name="Zhang X."/>
            <person name="Wang T."/>
            <person name="Liang L."/>
        </authorList>
    </citation>
    <scope>NUCLEOTIDE SEQUENCE [LARGE SCALE GENOMIC DNA]</scope>
    <source>
        <strain evidence="15 16">1N-3</strain>
    </source>
</reference>
<feature type="transmembrane region" description="Helical" evidence="13">
    <location>
        <begin position="360"/>
        <end position="383"/>
    </location>
</feature>
<keyword evidence="10 13" id="KW-1133">Transmembrane helix</keyword>
<dbReference type="AlphaFoldDB" id="A0A2S9IJM3"/>
<evidence type="ECO:0000259" key="14">
    <source>
        <dbReference type="PROSITE" id="PS50846"/>
    </source>
</evidence>
<dbReference type="GO" id="GO:0005524">
    <property type="term" value="F:ATP binding"/>
    <property type="evidence" value="ECO:0007669"/>
    <property type="project" value="InterPro"/>
</dbReference>
<keyword evidence="12 13" id="KW-0472">Membrane</keyword>
<keyword evidence="7" id="KW-0479">Metal-binding</keyword>
<evidence type="ECO:0000256" key="13">
    <source>
        <dbReference type="SAM" id="Phobius"/>
    </source>
</evidence>
<keyword evidence="11" id="KW-0406">Ion transport</keyword>
<feature type="transmembrane region" description="Helical" evidence="13">
    <location>
        <begin position="117"/>
        <end position="135"/>
    </location>
</feature>
<dbReference type="Pfam" id="PF00122">
    <property type="entry name" value="E1-E2_ATPase"/>
    <property type="match status" value="1"/>
</dbReference>
<keyword evidence="8" id="KW-0460">Magnesium</keyword>
<dbReference type="InterPro" id="IPR036163">
    <property type="entry name" value="HMA_dom_sf"/>
</dbReference>
<dbReference type="Gene3D" id="3.40.50.1000">
    <property type="entry name" value="HAD superfamily/HAD-like"/>
    <property type="match status" value="1"/>
</dbReference>
<feature type="transmembrane region" description="Helical" evidence="13">
    <location>
        <begin position="155"/>
        <end position="173"/>
    </location>
</feature>